<protein>
    <submittedName>
        <fullName evidence="1">Uncharacterized protein</fullName>
    </submittedName>
</protein>
<keyword evidence="2" id="KW-1185">Reference proteome</keyword>
<gene>
    <name evidence="1" type="ORF">TWF481_000263</name>
</gene>
<proteinExistence type="predicted"/>
<name>A0AAV9WM37_9PEZI</name>
<dbReference type="EMBL" id="JAVHJL010000001">
    <property type="protein sequence ID" value="KAK6511342.1"/>
    <property type="molecule type" value="Genomic_DNA"/>
</dbReference>
<reference evidence="1 2" key="1">
    <citation type="submission" date="2023-08" db="EMBL/GenBank/DDBJ databases">
        <authorList>
            <person name="Palmer J.M."/>
        </authorList>
    </citation>
    <scope>NUCLEOTIDE SEQUENCE [LARGE SCALE GENOMIC DNA]</scope>
    <source>
        <strain evidence="1 2">TWF481</strain>
    </source>
</reference>
<evidence type="ECO:0000313" key="2">
    <source>
        <dbReference type="Proteomes" id="UP001370758"/>
    </source>
</evidence>
<sequence length="69" mass="7515">MVLGLVSGRQVLEGRDGLGSVIHQFEQLRFQVGAPGYLLSKLYNNNTATPPRYKAQVLANQCASVDVPK</sequence>
<evidence type="ECO:0000313" key="1">
    <source>
        <dbReference type="EMBL" id="KAK6511342.1"/>
    </source>
</evidence>
<accession>A0AAV9WM37</accession>
<organism evidence="1 2">
    <name type="scientific">Arthrobotrys musiformis</name>
    <dbReference type="NCBI Taxonomy" id="47236"/>
    <lineage>
        <taxon>Eukaryota</taxon>
        <taxon>Fungi</taxon>
        <taxon>Dikarya</taxon>
        <taxon>Ascomycota</taxon>
        <taxon>Pezizomycotina</taxon>
        <taxon>Orbiliomycetes</taxon>
        <taxon>Orbiliales</taxon>
        <taxon>Orbiliaceae</taxon>
        <taxon>Arthrobotrys</taxon>
    </lineage>
</organism>
<dbReference type="Proteomes" id="UP001370758">
    <property type="component" value="Unassembled WGS sequence"/>
</dbReference>
<dbReference type="AlphaFoldDB" id="A0AAV9WM37"/>
<comment type="caution">
    <text evidence="1">The sequence shown here is derived from an EMBL/GenBank/DDBJ whole genome shotgun (WGS) entry which is preliminary data.</text>
</comment>